<dbReference type="RefSeq" id="WP_021760861.1">
    <property type="nucleotide sequence ID" value="NC_022444.1"/>
</dbReference>
<evidence type="ECO:0000259" key="15">
    <source>
        <dbReference type="PROSITE" id="PS50113"/>
    </source>
</evidence>
<evidence type="ECO:0000256" key="8">
    <source>
        <dbReference type="ARBA" id="ARBA00022777"/>
    </source>
</evidence>
<dbReference type="KEGG" id="dgg:DGI_2170"/>
<evidence type="ECO:0000256" key="9">
    <source>
        <dbReference type="ARBA" id="ARBA00022840"/>
    </source>
</evidence>
<evidence type="ECO:0000313" key="16">
    <source>
        <dbReference type="EMBL" id="AGW13929.1"/>
    </source>
</evidence>
<keyword evidence="5" id="KW-0808">Transferase</keyword>
<dbReference type="GO" id="GO:0009927">
    <property type="term" value="F:histidine phosphotransfer kinase activity"/>
    <property type="evidence" value="ECO:0007669"/>
    <property type="project" value="TreeGrafter"/>
</dbReference>
<dbReference type="FunFam" id="1.10.287.130:FF:000004">
    <property type="entry name" value="Ethylene receptor 1"/>
    <property type="match status" value="1"/>
</dbReference>
<organism evidence="16 17">
    <name type="scientific">Megalodesulfovibrio gigas (strain ATCC 19364 / DSM 1382 / NCIMB 9332 / VKM B-1759)</name>
    <name type="common">Desulfovibrio gigas</name>
    <dbReference type="NCBI Taxonomy" id="1121448"/>
    <lineage>
        <taxon>Bacteria</taxon>
        <taxon>Pseudomonadati</taxon>
        <taxon>Thermodesulfobacteriota</taxon>
        <taxon>Desulfovibrionia</taxon>
        <taxon>Desulfovibrionales</taxon>
        <taxon>Desulfovibrionaceae</taxon>
        <taxon>Megalodesulfovibrio</taxon>
    </lineage>
</organism>
<dbReference type="SUPFAM" id="SSF47384">
    <property type="entry name" value="Homodimeric domain of signal transducing histidine kinase"/>
    <property type="match status" value="1"/>
</dbReference>
<evidence type="ECO:0000259" key="13">
    <source>
        <dbReference type="PROSITE" id="PS50109"/>
    </source>
</evidence>
<feature type="domain" description="PAS" evidence="14">
    <location>
        <begin position="264"/>
        <end position="336"/>
    </location>
</feature>
<keyword evidence="17" id="KW-1185">Reference proteome</keyword>
<keyword evidence="12" id="KW-0175">Coiled coil</keyword>
<evidence type="ECO:0000256" key="4">
    <source>
        <dbReference type="ARBA" id="ARBA00022553"/>
    </source>
</evidence>
<dbReference type="CDD" id="cd00130">
    <property type="entry name" value="PAS"/>
    <property type="match status" value="1"/>
</dbReference>
<dbReference type="PANTHER" id="PTHR43047:SF72">
    <property type="entry name" value="OSMOSENSING HISTIDINE PROTEIN KINASE SLN1"/>
    <property type="match status" value="1"/>
</dbReference>
<dbReference type="InterPro" id="IPR003594">
    <property type="entry name" value="HATPase_dom"/>
</dbReference>
<dbReference type="PROSITE" id="PS50112">
    <property type="entry name" value="PAS"/>
    <property type="match status" value="1"/>
</dbReference>
<dbReference type="InterPro" id="IPR000014">
    <property type="entry name" value="PAS"/>
</dbReference>
<evidence type="ECO:0000256" key="7">
    <source>
        <dbReference type="ARBA" id="ARBA00022741"/>
    </source>
</evidence>
<dbReference type="InterPro" id="IPR005467">
    <property type="entry name" value="His_kinase_dom"/>
</dbReference>
<dbReference type="PATRIC" id="fig|1121448.10.peg.2124"/>
<dbReference type="OrthoDB" id="5503776at2"/>
<dbReference type="eggNOG" id="COG2205">
    <property type="taxonomic scope" value="Bacteria"/>
</dbReference>
<dbReference type="Gene3D" id="1.10.287.130">
    <property type="match status" value="1"/>
</dbReference>
<dbReference type="EMBL" id="CP006585">
    <property type="protein sequence ID" value="AGW13929.1"/>
    <property type="molecule type" value="Genomic_DNA"/>
</dbReference>
<dbReference type="SMART" id="SM00091">
    <property type="entry name" value="PAS"/>
    <property type="match status" value="1"/>
</dbReference>
<dbReference type="SMART" id="SM00388">
    <property type="entry name" value="HisKA"/>
    <property type="match status" value="1"/>
</dbReference>
<dbReference type="CDD" id="cd16922">
    <property type="entry name" value="HATPase_EvgS-ArcB-TorS-like"/>
    <property type="match status" value="1"/>
</dbReference>
<dbReference type="CDD" id="cd00082">
    <property type="entry name" value="HisKA"/>
    <property type="match status" value="1"/>
</dbReference>
<dbReference type="GO" id="GO:0000155">
    <property type="term" value="F:phosphorelay sensor kinase activity"/>
    <property type="evidence" value="ECO:0007669"/>
    <property type="project" value="InterPro"/>
</dbReference>
<evidence type="ECO:0000256" key="12">
    <source>
        <dbReference type="SAM" id="Coils"/>
    </source>
</evidence>
<dbReference type="InterPro" id="IPR003661">
    <property type="entry name" value="HisK_dim/P_dom"/>
</dbReference>
<dbReference type="InterPro" id="IPR036890">
    <property type="entry name" value="HATPase_C_sf"/>
</dbReference>
<evidence type="ECO:0000259" key="14">
    <source>
        <dbReference type="PROSITE" id="PS50112"/>
    </source>
</evidence>
<comment type="subcellular location">
    <subcellularLocation>
        <location evidence="2">Membrane</location>
    </subcellularLocation>
</comment>
<dbReference type="Gene3D" id="3.30.450.20">
    <property type="entry name" value="PAS domain"/>
    <property type="match status" value="1"/>
</dbReference>
<dbReference type="PRINTS" id="PR00344">
    <property type="entry name" value="BCTRLSENSOR"/>
</dbReference>
<dbReference type="EC" id="2.7.13.3" evidence="3"/>
<evidence type="ECO:0000256" key="3">
    <source>
        <dbReference type="ARBA" id="ARBA00012438"/>
    </source>
</evidence>
<gene>
    <name evidence="16" type="ORF">DGI_2170</name>
</gene>
<dbReference type="InterPro" id="IPR004358">
    <property type="entry name" value="Sig_transdc_His_kin-like_C"/>
</dbReference>
<evidence type="ECO:0000256" key="11">
    <source>
        <dbReference type="ARBA" id="ARBA00023136"/>
    </source>
</evidence>
<comment type="catalytic activity">
    <reaction evidence="1">
        <text>ATP + protein L-histidine = ADP + protein N-phospho-L-histidine.</text>
        <dbReference type="EC" id="2.7.13.3"/>
    </reaction>
</comment>
<dbReference type="InterPro" id="IPR035965">
    <property type="entry name" value="PAS-like_dom_sf"/>
</dbReference>
<dbReference type="PROSITE" id="PS50109">
    <property type="entry name" value="HIS_KIN"/>
    <property type="match status" value="1"/>
</dbReference>
<dbReference type="InterPro" id="IPR036097">
    <property type="entry name" value="HisK_dim/P_sf"/>
</dbReference>
<keyword evidence="4" id="KW-0597">Phosphoprotein</keyword>
<evidence type="ECO:0000313" key="17">
    <source>
        <dbReference type="Proteomes" id="UP000016587"/>
    </source>
</evidence>
<dbReference type="GO" id="GO:0005524">
    <property type="term" value="F:ATP binding"/>
    <property type="evidence" value="ECO:0007669"/>
    <property type="project" value="UniProtKB-KW"/>
</dbReference>
<feature type="domain" description="PAC" evidence="15">
    <location>
        <begin position="340"/>
        <end position="392"/>
    </location>
</feature>
<dbReference type="NCBIfam" id="TIGR00229">
    <property type="entry name" value="sensory_box"/>
    <property type="match status" value="1"/>
</dbReference>
<keyword evidence="9" id="KW-0067">ATP-binding</keyword>
<name>T2GCM3_MEGG1</name>
<keyword evidence="6" id="KW-0812">Transmembrane</keyword>
<dbReference type="PANTHER" id="PTHR43047">
    <property type="entry name" value="TWO-COMPONENT HISTIDINE PROTEIN KINASE"/>
    <property type="match status" value="1"/>
</dbReference>
<feature type="coiled-coil region" evidence="12">
    <location>
        <begin position="198"/>
        <end position="267"/>
    </location>
</feature>
<dbReference type="InterPro" id="IPR000700">
    <property type="entry name" value="PAS-assoc_C"/>
</dbReference>
<dbReference type="STRING" id="1121448.DGI_2170"/>
<evidence type="ECO:0000256" key="10">
    <source>
        <dbReference type="ARBA" id="ARBA00022989"/>
    </source>
</evidence>
<proteinExistence type="predicted"/>
<feature type="domain" description="Histidine kinase" evidence="13">
    <location>
        <begin position="410"/>
        <end position="643"/>
    </location>
</feature>
<dbReference type="InterPro" id="IPR001610">
    <property type="entry name" value="PAC"/>
</dbReference>
<dbReference type="SMART" id="SM00387">
    <property type="entry name" value="HATPase_c"/>
    <property type="match status" value="1"/>
</dbReference>
<evidence type="ECO:0000256" key="1">
    <source>
        <dbReference type="ARBA" id="ARBA00000085"/>
    </source>
</evidence>
<reference evidence="16 17" key="1">
    <citation type="journal article" date="2013" name="J. Bacteriol.">
        <title>Roles of HynAB and Ech, the only two hydrogenases found in the model sulfate reducer Desulfovibrio gigas.</title>
        <authorList>
            <person name="Morais-Silva F.O."/>
            <person name="Santos C.I."/>
            <person name="Rodrigues R."/>
            <person name="Pereira I.A."/>
            <person name="Rodrigues-Pousada C."/>
        </authorList>
    </citation>
    <scope>NUCLEOTIDE SEQUENCE [LARGE SCALE GENOMIC DNA]</scope>
    <source>
        <strain evidence="17">ATCC 19364 / DSM 1382 / NCIMB 9332 / VKM B-1759</strain>
    </source>
</reference>
<keyword evidence="8" id="KW-0418">Kinase</keyword>
<dbReference type="SMART" id="SM00086">
    <property type="entry name" value="PAC"/>
    <property type="match status" value="1"/>
</dbReference>
<keyword evidence="10" id="KW-1133">Transmembrane helix</keyword>
<dbReference type="PROSITE" id="PS50113">
    <property type="entry name" value="PAC"/>
    <property type="match status" value="1"/>
</dbReference>
<dbReference type="Pfam" id="PF00512">
    <property type="entry name" value="HisKA"/>
    <property type="match status" value="1"/>
</dbReference>
<dbReference type="AlphaFoldDB" id="T2GCM3"/>
<sequence length="650" mass="72265">MDHQDHQDNQDNQDHADQTPQALRARLAFLEAQNRFLLEEKHQALDALSLAASLVNFTGSGGAEEDRLAIQQEVASRACLLIPCKAVGLWMVDPATQDFQRALTQPLDWAYRLEAEVDRLIEDGVFAWALSRNTPEILHGADPAEVVLLHSLRTPTSFQGMFVAVLTVERAQLQDSALAILSILLHAGAHMLEGDQLARRLALANQDLTANLQQLEASRAALALRKVDLERMVAERTRDLLQANALLEEEIRQRIAIEDELRLANRRLAEAFDASSDGLWEHYLETGREYHSPRWAAMLGYTQPEIEQSVDGWAALLHPEDVDKGRRYMQQYRQGEITSHQEELRMRARDGSWRWLLSRGKVVEWRDGRPLRVVGTHQDITARKHMEDELTRARDAADAASRAKSEFLATMTHEIRTPLNAIIGLAELLRLGECTGEQADYVETIERQARSLLAILNDILDLARMDARQLQPACDPFNLQQVVASAVEPFRPEAKTKGLHLACTIPEDLPALLVGDGPRLRHVLFHLVGNAVKFTEQGSVEVLVTEASPLAAPPSAKCDTPTSPPLRLLFAVRDTGIGIPKDKQAGIFQAFTQLDSGFSRKKGGLGLGLALARSLVELMGGQLWMSSEEGRGSVFSFVIPLARLAPHETL</sequence>
<dbReference type="Pfam" id="PF08447">
    <property type="entry name" value="PAS_3"/>
    <property type="match status" value="1"/>
</dbReference>
<keyword evidence="7" id="KW-0547">Nucleotide-binding</keyword>
<dbReference type="HOGENOM" id="CLU_421360_0_0_7"/>
<dbReference type="InterPro" id="IPR013655">
    <property type="entry name" value="PAS_fold_3"/>
</dbReference>
<keyword evidence="11" id="KW-0472">Membrane</keyword>
<evidence type="ECO:0000256" key="2">
    <source>
        <dbReference type="ARBA" id="ARBA00004370"/>
    </source>
</evidence>
<dbReference type="SUPFAM" id="SSF55785">
    <property type="entry name" value="PYP-like sensor domain (PAS domain)"/>
    <property type="match status" value="1"/>
</dbReference>
<dbReference type="Pfam" id="PF02518">
    <property type="entry name" value="HATPase_c"/>
    <property type="match status" value="1"/>
</dbReference>
<dbReference type="Proteomes" id="UP000016587">
    <property type="component" value="Chromosome"/>
</dbReference>
<evidence type="ECO:0000256" key="6">
    <source>
        <dbReference type="ARBA" id="ARBA00022692"/>
    </source>
</evidence>
<accession>T2GCM3</accession>
<dbReference type="SUPFAM" id="SSF55874">
    <property type="entry name" value="ATPase domain of HSP90 chaperone/DNA topoisomerase II/histidine kinase"/>
    <property type="match status" value="1"/>
</dbReference>
<evidence type="ECO:0000256" key="5">
    <source>
        <dbReference type="ARBA" id="ARBA00022679"/>
    </source>
</evidence>
<reference evidence="17" key="2">
    <citation type="submission" date="2013-07" db="EMBL/GenBank/DDBJ databases">
        <authorList>
            <person name="Morais-Silva F.O."/>
            <person name="Rezende A.M."/>
            <person name="Pimentel C."/>
            <person name="Resende D.M."/>
            <person name="Santos C.I."/>
            <person name="Clemente C."/>
            <person name="de Oliveira L.M."/>
            <person name="da Silva S.M."/>
            <person name="Costa D.A."/>
            <person name="Varela-Raposo A."/>
            <person name="Horacio E.C.A."/>
            <person name="Matos M."/>
            <person name="Flores O."/>
            <person name="Ruiz J.C."/>
            <person name="Rodrigues-Pousada C."/>
        </authorList>
    </citation>
    <scope>NUCLEOTIDE SEQUENCE [LARGE SCALE GENOMIC DNA]</scope>
    <source>
        <strain evidence="17">ATCC 19364 / DSM 1382 / NCIMB 9332 / VKM B-1759</strain>
    </source>
</reference>
<protein>
    <recommendedName>
        <fullName evidence="3">histidine kinase</fullName>
        <ecNumber evidence="3">2.7.13.3</ecNumber>
    </recommendedName>
</protein>
<dbReference type="GO" id="GO:0005886">
    <property type="term" value="C:plasma membrane"/>
    <property type="evidence" value="ECO:0007669"/>
    <property type="project" value="TreeGrafter"/>
</dbReference>
<dbReference type="FunFam" id="3.30.565.10:FF:000010">
    <property type="entry name" value="Sensor histidine kinase RcsC"/>
    <property type="match status" value="1"/>
</dbReference>
<dbReference type="Gene3D" id="3.30.565.10">
    <property type="entry name" value="Histidine kinase-like ATPase, C-terminal domain"/>
    <property type="match status" value="1"/>
</dbReference>